<proteinExistence type="predicted"/>
<sequence length="204" mass="21879">MFTETVDSGSSITTGSVSEPHALLLLRRACNRGYAIEPQRTGGAVIRWRRIDPATRARVVRSITLTPRVPADPSDYDLANLRVIASVPAVRLVDSERYTMPVIAAGSYEIPPSQADRLLAQGFLLNGDNEHLRLTLSARLSLVAAKHQRMESSDRTTAWCSCGLAAHAKNAEQADARQAAHLAAVGADFVQSLDAAFTAAATSV</sequence>
<dbReference type="KEGG" id="sgf:HEP81_04624"/>
<dbReference type="AlphaFoldDB" id="A0A7H1Q3L7"/>
<name>A0A7H1Q3L7_9ACTN</name>
<evidence type="ECO:0000313" key="2">
    <source>
        <dbReference type="Proteomes" id="UP000516422"/>
    </source>
</evidence>
<gene>
    <name evidence="1" type="ORF">HEP81_04624</name>
</gene>
<reference evidence="1 2" key="1">
    <citation type="submission" date="2020-04" db="EMBL/GenBank/DDBJ databases">
        <title>Characterization and engineering of Streptomyces griseofuscus DSM40191 as a potential heterologous host for expression of BGCs.</title>
        <authorList>
            <person name="Gren T."/>
            <person name="Whitford C.M."/>
            <person name="Mohite O.S."/>
            <person name="Joergensen T.S."/>
            <person name="Nielsen J.B."/>
            <person name="Lee S.Y."/>
            <person name="Weber T."/>
        </authorList>
    </citation>
    <scope>NUCLEOTIDE SEQUENCE [LARGE SCALE GENOMIC DNA]</scope>
    <source>
        <strain evidence="1 2">DSM 40191</strain>
    </source>
</reference>
<organism evidence="1 2">
    <name type="scientific">Streptomyces griseofuscus</name>
    <dbReference type="NCBI Taxonomy" id="146922"/>
    <lineage>
        <taxon>Bacteria</taxon>
        <taxon>Bacillati</taxon>
        <taxon>Actinomycetota</taxon>
        <taxon>Actinomycetes</taxon>
        <taxon>Kitasatosporales</taxon>
        <taxon>Streptomycetaceae</taxon>
        <taxon>Streptomyces</taxon>
    </lineage>
</organism>
<dbReference type="EMBL" id="CP051006">
    <property type="protein sequence ID" value="QNT94897.1"/>
    <property type="molecule type" value="Genomic_DNA"/>
</dbReference>
<dbReference type="GeneID" id="91464175"/>
<dbReference type="RefSeq" id="WP_037653651.1">
    <property type="nucleotide sequence ID" value="NZ_CP051006.1"/>
</dbReference>
<protein>
    <submittedName>
        <fullName evidence="1">Uncharacterized protein</fullName>
    </submittedName>
</protein>
<evidence type="ECO:0000313" key="1">
    <source>
        <dbReference type="EMBL" id="QNT94897.1"/>
    </source>
</evidence>
<accession>A0A7H1Q3L7</accession>
<dbReference type="Proteomes" id="UP000516422">
    <property type="component" value="Chromosome"/>
</dbReference>